<evidence type="ECO:0000313" key="3">
    <source>
        <dbReference type="Proteomes" id="UP000008461"/>
    </source>
</evidence>
<dbReference type="RefSeq" id="WP_013767292.1">
    <property type="nucleotide sequence ID" value="NC_015510.1"/>
</dbReference>
<evidence type="ECO:0000313" key="2">
    <source>
        <dbReference type="EMBL" id="AEE52756.1"/>
    </source>
</evidence>
<protein>
    <recommendedName>
        <fullName evidence="1">DUF362 domain-containing protein</fullName>
    </recommendedName>
</protein>
<sequence length="711" mass="80807">MIERSDITPSVGICTAHSGDVAVKSVLGETLVQANFIETIERERQSLKLEKADFRILIHPDFELFDYRGNTGTDPQVVEALIDLLQEQGYPNVVLANAENDTALWLENRDVLSLADLGGYRFTTDRGHPYDVLNLSESLDDGGFPAGSILAGTSLSTHWQSAHFRIIFCKNKTDEEQAYALGLHNLLASLPLRAKTFHYQHRLKKEEVALDLYLHSKIHFTIVDAWQSNHGYLGNTQSNPLATHTFIASADLLLADWIAALKMGLDPYLSNVNATVFRQVGLPVKYTIKGDLSPYPGWKNVPIHLRESAQKRNQSPLAQRFAKVCIQAVNTELFPFKNIFDQQLNSIFSTRLQHLDQNPAAYWGLIVINNALANLESFRKGWQIMFDKDRLNRIDSRLNINLEQISFSTFEEIEDYILPLQTILQHTPTDRNGLRRRYIDGSVIFEYVRIIPVPYDDFIKKVDICQAVQMMYDNIGGTRVTVTRDEQGRVIHQAERDIYLPQPNWMVLFGGKHIDVDKIERIKYDPDQQHNYWRSMYSANQSADYDDGLVSFARDPGGVRIVIVARQKFALPLFWQVFNLDYLADVKETLVSDAYNQFFSRTIANFEAAYEGRFPFIGKTLDQTFGEENVVGLPSEAEQLKDLFLMLVNLYKNWINQANALPGFSEIAADEHGFRHFVAAKTGNTSQDAAARFVGELMTAIGKDIQLLNPK</sequence>
<proteinExistence type="predicted"/>
<name>F4L047_HALH1</name>
<dbReference type="STRING" id="760192.Halhy_4928"/>
<gene>
    <name evidence="2" type="ordered locus">Halhy_4928</name>
</gene>
<evidence type="ECO:0000259" key="1">
    <source>
        <dbReference type="Pfam" id="PF04015"/>
    </source>
</evidence>
<keyword evidence="3" id="KW-1185">Reference proteome</keyword>
<dbReference type="HOGENOM" id="CLU_388190_0_0_10"/>
<dbReference type="AlphaFoldDB" id="F4L047"/>
<reference key="2">
    <citation type="submission" date="2011-04" db="EMBL/GenBank/DDBJ databases">
        <title>Complete sequence of chromosome of Haliscomenobacter hydrossis DSM 1100.</title>
        <authorList>
            <consortium name="US DOE Joint Genome Institute (JGI-PGF)"/>
            <person name="Lucas S."/>
            <person name="Han J."/>
            <person name="Lapidus A."/>
            <person name="Bruce D."/>
            <person name="Goodwin L."/>
            <person name="Pitluck S."/>
            <person name="Peters L."/>
            <person name="Kyrpides N."/>
            <person name="Mavromatis K."/>
            <person name="Ivanova N."/>
            <person name="Ovchinnikova G."/>
            <person name="Pagani I."/>
            <person name="Daligault H."/>
            <person name="Detter J.C."/>
            <person name="Han C."/>
            <person name="Land M."/>
            <person name="Hauser L."/>
            <person name="Markowitz V."/>
            <person name="Cheng J.-F."/>
            <person name="Hugenholtz P."/>
            <person name="Woyke T."/>
            <person name="Wu D."/>
            <person name="Verbarg S."/>
            <person name="Frueling A."/>
            <person name="Brambilla E."/>
            <person name="Klenk H.-P."/>
            <person name="Eisen J.A."/>
        </authorList>
    </citation>
    <scope>NUCLEOTIDE SEQUENCE</scope>
    <source>
        <strain>DSM 1100</strain>
    </source>
</reference>
<reference evidence="2 3" key="1">
    <citation type="journal article" date="2011" name="Stand. Genomic Sci.">
        <title>Complete genome sequence of Haliscomenobacter hydrossis type strain (O).</title>
        <authorList>
            <consortium name="US DOE Joint Genome Institute (JGI-PGF)"/>
            <person name="Daligault H."/>
            <person name="Lapidus A."/>
            <person name="Zeytun A."/>
            <person name="Nolan M."/>
            <person name="Lucas S."/>
            <person name="Del Rio T.G."/>
            <person name="Tice H."/>
            <person name="Cheng J.F."/>
            <person name="Tapia R."/>
            <person name="Han C."/>
            <person name="Goodwin L."/>
            <person name="Pitluck S."/>
            <person name="Liolios K."/>
            <person name="Pagani I."/>
            <person name="Ivanova N."/>
            <person name="Huntemann M."/>
            <person name="Mavromatis K."/>
            <person name="Mikhailova N."/>
            <person name="Pati A."/>
            <person name="Chen A."/>
            <person name="Palaniappan K."/>
            <person name="Land M."/>
            <person name="Hauser L."/>
            <person name="Brambilla E.M."/>
            <person name="Rohde M."/>
            <person name="Verbarg S."/>
            <person name="Goker M."/>
            <person name="Bristow J."/>
            <person name="Eisen J.A."/>
            <person name="Markowitz V."/>
            <person name="Hugenholtz P."/>
            <person name="Kyrpides N.C."/>
            <person name="Klenk H.P."/>
            <person name="Woyke T."/>
        </authorList>
    </citation>
    <scope>NUCLEOTIDE SEQUENCE [LARGE SCALE GENOMIC DNA]</scope>
    <source>
        <strain evidence="3">ATCC 27775 / DSM 1100 / LMG 10767 / O</strain>
    </source>
</reference>
<dbReference type="InterPro" id="IPR007160">
    <property type="entry name" value="DUF362"/>
</dbReference>
<dbReference type="eggNOG" id="COG2006">
    <property type="taxonomic scope" value="Bacteria"/>
</dbReference>
<accession>F4L047</accession>
<organism evidence="2 3">
    <name type="scientific">Haliscomenobacter hydrossis (strain ATCC 27775 / DSM 1100 / LMG 10767 / O)</name>
    <dbReference type="NCBI Taxonomy" id="760192"/>
    <lineage>
        <taxon>Bacteria</taxon>
        <taxon>Pseudomonadati</taxon>
        <taxon>Bacteroidota</taxon>
        <taxon>Saprospiria</taxon>
        <taxon>Saprospirales</taxon>
        <taxon>Haliscomenobacteraceae</taxon>
        <taxon>Haliscomenobacter</taxon>
    </lineage>
</organism>
<dbReference type="Pfam" id="PF04015">
    <property type="entry name" value="DUF362"/>
    <property type="match status" value="1"/>
</dbReference>
<dbReference type="Proteomes" id="UP000008461">
    <property type="component" value="Chromosome"/>
</dbReference>
<feature type="domain" description="DUF362" evidence="1">
    <location>
        <begin position="56"/>
        <end position="260"/>
    </location>
</feature>
<dbReference type="EMBL" id="CP002691">
    <property type="protein sequence ID" value="AEE52756.1"/>
    <property type="molecule type" value="Genomic_DNA"/>
</dbReference>
<dbReference type="KEGG" id="hhy:Halhy_4928"/>